<evidence type="ECO:0000256" key="1">
    <source>
        <dbReference type="SAM" id="MobiDB-lite"/>
    </source>
</evidence>
<reference evidence="2" key="2">
    <citation type="submission" date="2023-05" db="EMBL/GenBank/DDBJ databases">
        <authorList>
            <consortium name="Lawrence Berkeley National Laboratory"/>
            <person name="Steindorff A."/>
            <person name="Hensen N."/>
            <person name="Bonometti L."/>
            <person name="Westerberg I."/>
            <person name="Brannstrom I.O."/>
            <person name="Guillou S."/>
            <person name="Cros-Aarteil S."/>
            <person name="Calhoun S."/>
            <person name="Haridas S."/>
            <person name="Kuo A."/>
            <person name="Mondo S."/>
            <person name="Pangilinan J."/>
            <person name="Riley R."/>
            <person name="Labutti K."/>
            <person name="Andreopoulos B."/>
            <person name="Lipzen A."/>
            <person name="Chen C."/>
            <person name="Yanf M."/>
            <person name="Daum C."/>
            <person name="Ng V."/>
            <person name="Clum A."/>
            <person name="Ohm R."/>
            <person name="Martin F."/>
            <person name="Silar P."/>
            <person name="Natvig D."/>
            <person name="Lalanne C."/>
            <person name="Gautier V."/>
            <person name="Ament-Velasquez S.L."/>
            <person name="Kruys A."/>
            <person name="Hutchinson M.I."/>
            <person name="Powell A.J."/>
            <person name="Barry K."/>
            <person name="Miller A.N."/>
            <person name="Grigoriev I.V."/>
            <person name="Debuchy R."/>
            <person name="Gladieux P."/>
            <person name="Thoren M.H."/>
            <person name="Johannesson H."/>
        </authorList>
    </citation>
    <scope>NUCLEOTIDE SEQUENCE</scope>
    <source>
        <strain evidence="2">CBS 990.96</strain>
    </source>
</reference>
<accession>A0AAN7BDJ7</accession>
<dbReference type="EMBL" id="MU865513">
    <property type="protein sequence ID" value="KAK4221811.1"/>
    <property type="molecule type" value="Genomic_DNA"/>
</dbReference>
<proteinExistence type="predicted"/>
<name>A0AAN7BDJ7_9PEZI</name>
<protein>
    <submittedName>
        <fullName evidence="2">Uncharacterized protein</fullName>
    </submittedName>
</protein>
<comment type="caution">
    <text evidence="2">The sequence shown here is derived from an EMBL/GenBank/DDBJ whole genome shotgun (WGS) entry which is preliminary data.</text>
</comment>
<dbReference type="Proteomes" id="UP001301958">
    <property type="component" value="Unassembled WGS sequence"/>
</dbReference>
<evidence type="ECO:0000313" key="2">
    <source>
        <dbReference type="EMBL" id="KAK4221811.1"/>
    </source>
</evidence>
<sequence length="356" mass="39863">MSKSNNPPPENNTYPGIIAQEFFGVLGRHEALQNIFCDNTCLCPQFTQGMHLILPCWDWGVNKIICFGLGSFKNVVQNGLSKVPPLLPNAEVPLTTLNSLIFNKSPLDRNDPVQVMIRHIAALDIVAALRIGSNPKGIEHAVAKGFSRILTKVVEQKGWASLKEGSKEWKIFVGKIKEVYDNYTERDKEVFKVLDWMLKIVWEHPVRVVGIKEAYGLVDSRTLVYTVDLDFPVRTSVLTKGTPVAMVWRGHDEEDTEDAIADDVRERLKKYQEFQLNKAKAPHTIGLSHWYIRKDAIVSAWQSKKGCFPPWKLKHPFDNASMDKVADQLLAEGLLNKPGVVKPAPAQGKASGSGKK</sequence>
<feature type="region of interest" description="Disordered" evidence="1">
    <location>
        <begin position="337"/>
        <end position="356"/>
    </location>
</feature>
<keyword evidence="3" id="KW-1185">Reference proteome</keyword>
<dbReference type="AlphaFoldDB" id="A0AAN7BDJ7"/>
<reference evidence="2" key="1">
    <citation type="journal article" date="2023" name="Mol. Phylogenet. Evol.">
        <title>Genome-scale phylogeny and comparative genomics of the fungal order Sordariales.</title>
        <authorList>
            <person name="Hensen N."/>
            <person name="Bonometti L."/>
            <person name="Westerberg I."/>
            <person name="Brannstrom I.O."/>
            <person name="Guillou S."/>
            <person name="Cros-Aarteil S."/>
            <person name="Calhoun S."/>
            <person name="Haridas S."/>
            <person name="Kuo A."/>
            <person name="Mondo S."/>
            <person name="Pangilinan J."/>
            <person name="Riley R."/>
            <person name="LaButti K."/>
            <person name="Andreopoulos B."/>
            <person name="Lipzen A."/>
            <person name="Chen C."/>
            <person name="Yan M."/>
            <person name="Daum C."/>
            <person name="Ng V."/>
            <person name="Clum A."/>
            <person name="Steindorff A."/>
            <person name="Ohm R.A."/>
            <person name="Martin F."/>
            <person name="Silar P."/>
            <person name="Natvig D.O."/>
            <person name="Lalanne C."/>
            <person name="Gautier V."/>
            <person name="Ament-Velasquez S.L."/>
            <person name="Kruys A."/>
            <person name="Hutchinson M.I."/>
            <person name="Powell A.J."/>
            <person name="Barry K."/>
            <person name="Miller A.N."/>
            <person name="Grigoriev I.V."/>
            <person name="Debuchy R."/>
            <person name="Gladieux P."/>
            <person name="Hiltunen Thoren M."/>
            <person name="Johannesson H."/>
        </authorList>
    </citation>
    <scope>NUCLEOTIDE SEQUENCE</scope>
    <source>
        <strain evidence="2">CBS 990.96</strain>
    </source>
</reference>
<organism evidence="2 3">
    <name type="scientific">Podospora fimiseda</name>
    <dbReference type="NCBI Taxonomy" id="252190"/>
    <lineage>
        <taxon>Eukaryota</taxon>
        <taxon>Fungi</taxon>
        <taxon>Dikarya</taxon>
        <taxon>Ascomycota</taxon>
        <taxon>Pezizomycotina</taxon>
        <taxon>Sordariomycetes</taxon>
        <taxon>Sordariomycetidae</taxon>
        <taxon>Sordariales</taxon>
        <taxon>Podosporaceae</taxon>
        <taxon>Podospora</taxon>
    </lineage>
</organism>
<evidence type="ECO:0000313" key="3">
    <source>
        <dbReference type="Proteomes" id="UP001301958"/>
    </source>
</evidence>
<gene>
    <name evidence="2" type="ORF">QBC38DRAFT_504573</name>
</gene>